<organism evidence="2 3">
    <name type="scientific">Martelella alba</name>
    <dbReference type="NCBI Taxonomy" id="2590451"/>
    <lineage>
        <taxon>Bacteria</taxon>
        <taxon>Pseudomonadati</taxon>
        <taxon>Pseudomonadota</taxon>
        <taxon>Alphaproteobacteria</taxon>
        <taxon>Hyphomicrobiales</taxon>
        <taxon>Aurantimonadaceae</taxon>
        <taxon>Martelella</taxon>
    </lineage>
</organism>
<accession>A0ABY2SKR3</accession>
<name>A0ABY2SKR3_9HYPH</name>
<reference evidence="2 3" key="1">
    <citation type="submission" date="2019-04" db="EMBL/GenBank/DDBJ databases">
        <authorList>
            <person name="Li M."/>
            <person name="Gao C."/>
        </authorList>
    </citation>
    <scope>NUCLEOTIDE SEQUENCE [LARGE SCALE GENOMIC DNA]</scope>
    <source>
        <strain evidence="2 3">BGMRC 2031</strain>
    </source>
</reference>
<evidence type="ECO:0000313" key="2">
    <source>
        <dbReference type="EMBL" id="TKI06226.1"/>
    </source>
</evidence>
<dbReference type="Proteomes" id="UP000305202">
    <property type="component" value="Unassembled WGS sequence"/>
</dbReference>
<proteinExistence type="predicted"/>
<dbReference type="InterPro" id="IPR035404">
    <property type="entry name" value="DUF5405"/>
</dbReference>
<dbReference type="Pfam" id="PF17399">
    <property type="entry name" value="DUF5405"/>
    <property type="match status" value="1"/>
</dbReference>
<sequence>MQISIGDRYVITSDKYQFILNQKMRFKDGKNAGESYLKQIGFYPRISQLVNALIMIDAREADIESMAALEKRIALFCVEIELAFNQAPKEPEVA</sequence>
<comment type="caution">
    <text evidence="2">The sequence shown here is derived from an EMBL/GenBank/DDBJ whole genome shotgun (WGS) entry which is preliminary data.</text>
</comment>
<dbReference type="EMBL" id="SZPQ01000014">
    <property type="protein sequence ID" value="TKI06226.1"/>
    <property type="molecule type" value="Genomic_DNA"/>
</dbReference>
<keyword evidence="3" id="KW-1185">Reference proteome</keyword>
<evidence type="ECO:0000259" key="1">
    <source>
        <dbReference type="Pfam" id="PF17399"/>
    </source>
</evidence>
<protein>
    <recommendedName>
        <fullName evidence="1">DUF5405 domain-containing protein</fullName>
    </recommendedName>
</protein>
<evidence type="ECO:0000313" key="3">
    <source>
        <dbReference type="Proteomes" id="UP000305202"/>
    </source>
</evidence>
<gene>
    <name evidence="2" type="ORF">FCN80_10285</name>
</gene>
<dbReference type="RefSeq" id="WP_136990073.1">
    <property type="nucleotide sequence ID" value="NZ_SZPQ01000014.1"/>
</dbReference>
<feature type="domain" description="DUF5405" evidence="1">
    <location>
        <begin position="3"/>
        <end position="79"/>
    </location>
</feature>